<sequence>MSPPADLPDPLPTNDAIEWTGQRYGLRPYLDAGSDLGSAGADDVEALAPRLVEALADAERFAVAHVLLTRLSRVSYPTFPDWNGLAVELAVDGSSHVDPAQRETLARRWRAWVEAQPHPLALPPDQ</sequence>
<organism evidence="1 2">
    <name type="scientific">Humibacillus xanthopallidus</name>
    <dbReference type="NCBI Taxonomy" id="412689"/>
    <lineage>
        <taxon>Bacteria</taxon>
        <taxon>Bacillati</taxon>
        <taxon>Actinomycetota</taxon>
        <taxon>Actinomycetes</taxon>
        <taxon>Micrococcales</taxon>
        <taxon>Intrasporangiaceae</taxon>
        <taxon>Humibacillus</taxon>
    </lineage>
</organism>
<evidence type="ECO:0000313" key="2">
    <source>
        <dbReference type="Proteomes" id="UP000320085"/>
    </source>
</evidence>
<name>A0A543PL28_9MICO</name>
<evidence type="ECO:0000313" key="1">
    <source>
        <dbReference type="EMBL" id="TQN44782.1"/>
    </source>
</evidence>
<dbReference type="EMBL" id="VFQF01000003">
    <property type="protein sequence ID" value="TQN44782.1"/>
    <property type="molecule type" value="Genomic_DNA"/>
</dbReference>
<dbReference type="RefSeq" id="WP_141824091.1">
    <property type="nucleotide sequence ID" value="NZ_BAAAQC010000017.1"/>
</dbReference>
<reference evidence="1 2" key="1">
    <citation type="submission" date="2019-06" db="EMBL/GenBank/DDBJ databases">
        <title>Sequencing the genomes of 1000 actinobacteria strains.</title>
        <authorList>
            <person name="Klenk H.-P."/>
        </authorList>
    </citation>
    <scope>NUCLEOTIDE SEQUENCE [LARGE SCALE GENOMIC DNA]</scope>
    <source>
        <strain evidence="1 2">DSM 21776</strain>
    </source>
</reference>
<dbReference type="Proteomes" id="UP000320085">
    <property type="component" value="Unassembled WGS sequence"/>
</dbReference>
<protein>
    <submittedName>
        <fullName evidence="1">Uncharacterized protein</fullName>
    </submittedName>
</protein>
<accession>A0A543PL28</accession>
<gene>
    <name evidence="1" type="ORF">FHX52_4003</name>
</gene>
<dbReference type="OrthoDB" id="5147934at2"/>
<comment type="caution">
    <text evidence="1">The sequence shown here is derived from an EMBL/GenBank/DDBJ whole genome shotgun (WGS) entry which is preliminary data.</text>
</comment>
<dbReference type="AlphaFoldDB" id="A0A543PL28"/>
<proteinExistence type="predicted"/>